<accession>A0A934TVW9</accession>
<reference evidence="1" key="1">
    <citation type="journal article" date="2012" name="J. Microbiol. Biotechnol.">
        <title>Ramlibacter ginsenosidimutans sp. nov., with ginsenoside-converting activity.</title>
        <authorList>
            <person name="Wang L."/>
            <person name="An D.S."/>
            <person name="Kim S.G."/>
            <person name="Jin F.X."/>
            <person name="Kim S.C."/>
            <person name="Lee S.T."/>
            <person name="Im W.T."/>
        </authorList>
    </citation>
    <scope>NUCLEOTIDE SEQUENCE</scope>
    <source>
        <strain evidence="1">KACC 17527</strain>
    </source>
</reference>
<keyword evidence="2" id="KW-1185">Reference proteome</keyword>
<protein>
    <submittedName>
        <fullName evidence="1">Uncharacterized protein</fullName>
    </submittedName>
</protein>
<dbReference type="RefSeq" id="WP_201175533.1">
    <property type="nucleotide sequence ID" value="NZ_JAEPWM010000009.1"/>
</dbReference>
<dbReference type="AlphaFoldDB" id="A0A934TVW9"/>
<organism evidence="1 2">
    <name type="scientific">Ramlibacter ginsenosidimutans</name>
    <dbReference type="NCBI Taxonomy" id="502333"/>
    <lineage>
        <taxon>Bacteria</taxon>
        <taxon>Pseudomonadati</taxon>
        <taxon>Pseudomonadota</taxon>
        <taxon>Betaproteobacteria</taxon>
        <taxon>Burkholderiales</taxon>
        <taxon>Comamonadaceae</taxon>
        <taxon>Ramlibacter</taxon>
    </lineage>
</organism>
<dbReference type="EMBL" id="JAEPWM010000009">
    <property type="protein sequence ID" value="MBK6008378.1"/>
    <property type="molecule type" value="Genomic_DNA"/>
</dbReference>
<comment type="caution">
    <text evidence="1">The sequence shown here is derived from an EMBL/GenBank/DDBJ whole genome shotgun (WGS) entry which is preliminary data.</text>
</comment>
<name>A0A934TVW9_9BURK</name>
<evidence type="ECO:0000313" key="1">
    <source>
        <dbReference type="EMBL" id="MBK6008378.1"/>
    </source>
</evidence>
<evidence type="ECO:0000313" key="2">
    <source>
        <dbReference type="Proteomes" id="UP000630528"/>
    </source>
</evidence>
<reference evidence="1" key="2">
    <citation type="submission" date="2021-01" db="EMBL/GenBank/DDBJ databases">
        <authorList>
            <person name="Kang M."/>
        </authorList>
    </citation>
    <scope>NUCLEOTIDE SEQUENCE</scope>
    <source>
        <strain evidence="1">KACC 17527</strain>
    </source>
</reference>
<proteinExistence type="predicted"/>
<dbReference type="Proteomes" id="UP000630528">
    <property type="component" value="Unassembled WGS sequence"/>
</dbReference>
<gene>
    <name evidence="1" type="ORF">JJB11_19910</name>
</gene>
<sequence>MIPSILTGCPPVPDGDYEKFGFSSADHVLLQQDLRQGRAFDGRPNAFPWPEGMSGSPVYAWLGATEKQTQGFVVVGVFIEYRKAGKLFVATDVGWVLQAISQLNEAAKAKWHKPPRADDGVGERPA</sequence>